<dbReference type="InterPro" id="IPR006131">
    <property type="entry name" value="Asp_carbamoyltransf_Asp/Orn-bd"/>
</dbReference>
<dbReference type="EMBL" id="CP024985">
    <property type="protein sequence ID" value="ATZ23946.1"/>
    <property type="molecule type" value="Genomic_DNA"/>
</dbReference>
<dbReference type="KEGG" id="slx:SLAV_10390"/>
<protein>
    <submittedName>
        <fullName evidence="2">Ornithine carbamoyltransferase</fullName>
        <ecNumber evidence="2">2.1.3.3</ecNumber>
    </submittedName>
</protein>
<dbReference type="PANTHER" id="PTHR45753">
    <property type="entry name" value="ORNITHINE CARBAMOYLTRANSFERASE, MITOCHONDRIAL"/>
    <property type="match status" value="1"/>
</dbReference>
<keyword evidence="3" id="KW-1185">Reference proteome</keyword>
<dbReference type="InterPro" id="IPR006130">
    <property type="entry name" value="Asp/Orn_carbamoylTrfase"/>
</dbReference>
<name>A0A2K8PB38_STRLA</name>
<dbReference type="InterPro" id="IPR006132">
    <property type="entry name" value="Asp/Orn_carbamoyltranf_P-bd"/>
</dbReference>
<dbReference type="PANTHER" id="PTHR45753:SF3">
    <property type="entry name" value="ORNITHINE TRANSCARBAMYLASE, MITOCHONDRIAL"/>
    <property type="match status" value="1"/>
</dbReference>
<dbReference type="AlphaFoldDB" id="A0A2K8PB38"/>
<dbReference type="Proteomes" id="UP000231791">
    <property type="component" value="Chromosome"/>
</dbReference>
<dbReference type="PROSITE" id="PS00097">
    <property type="entry name" value="CARBAMOYLTRANSFERASE"/>
    <property type="match status" value="1"/>
</dbReference>
<dbReference type="SUPFAM" id="SSF53671">
    <property type="entry name" value="Aspartate/ornithine carbamoyltransferase"/>
    <property type="match status" value="1"/>
</dbReference>
<dbReference type="PRINTS" id="PR00102">
    <property type="entry name" value="OTCASE"/>
</dbReference>
<comment type="similarity">
    <text evidence="1">Belongs to the aspartate/ornithine carbamoyltransferase superfamily.</text>
</comment>
<dbReference type="GO" id="GO:0016597">
    <property type="term" value="F:amino acid binding"/>
    <property type="evidence" value="ECO:0007669"/>
    <property type="project" value="InterPro"/>
</dbReference>
<dbReference type="GO" id="GO:0019240">
    <property type="term" value="P:citrulline biosynthetic process"/>
    <property type="evidence" value="ECO:0007669"/>
    <property type="project" value="TreeGrafter"/>
</dbReference>
<proteinExistence type="inferred from homology"/>
<organism evidence="2 3">
    <name type="scientific">Streptomyces lavendulae subsp. lavendulae</name>
    <dbReference type="NCBI Taxonomy" id="58340"/>
    <lineage>
        <taxon>Bacteria</taxon>
        <taxon>Bacillati</taxon>
        <taxon>Actinomycetota</taxon>
        <taxon>Actinomycetes</taxon>
        <taxon>Kitasatosporales</taxon>
        <taxon>Streptomycetaceae</taxon>
        <taxon>Streptomyces</taxon>
    </lineage>
</organism>
<dbReference type="Pfam" id="PF02729">
    <property type="entry name" value="OTCace_N"/>
    <property type="match status" value="1"/>
</dbReference>
<keyword evidence="1 2" id="KW-0808">Transferase</keyword>
<dbReference type="Gene3D" id="3.40.50.1370">
    <property type="entry name" value="Aspartate/ornithine carbamoyltransferase"/>
    <property type="match status" value="2"/>
</dbReference>
<dbReference type="RefSeq" id="WP_037688384.1">
    <property type="nucleotide sequence ID" value="NZ_CP024985.1"/>
</dbReference>
<evidence type="ECO:0000256" key="1">
    <source>
        <dbReference type="RuleBase" id="RU003634"/>
    </source>
</evidence>
<dbReference type="OrthoDB" id="9802587at2"/>
<dbReference type="EC" id="2.1.3.3" evidence="2"/>
<gene>
    <name evidence="2" type="primary">argF2</name>
    <name evidence="2" type="ORF">SLAV_10390</name>
</gene>
<dbReference type="PRINTS" id="PR00100">
    <property type="entry name" value="AOTCASE"/>
</dbReference>
<evidence type="ECO:0000313" key="2">
    <source>
        <dbReference type="EMBL" id="ATZ23946.1"/>
    </source>
</evidence>
<dbReference type="InterPro" id="IPR036901">
    <property type="entry name" value="Asp/Orn_carbamoylTrfase_sf"/>
</dbReference>
<dbReference type="InterPro" id="IPR002292">
    <property type="entry name" value="Orn/put_carbamltrans"/>
</dbReference>
<dbReference type="GeneID" id="49383141"/>
<evidence type="ECO:0000313" key="3">
    <source>
        <dbReference type="Proteomes" id="UP000231791"/>
    </source>
</evidence>
<reference evidence="2 3" key="1">
    <citation type="submission" date="2017-11" db="EMBL/GenBank/DDBJ databases">
        <title>Complete genome sequence of Streptomyces lavendulae subsp. lavendulae CCM 3239 (formerly 'Streptomyces aureofaciens CCM 3239'), the producer of the angucycline-type antibiotic auricin.</title>
        <authorList>
            <person name="Busche T."/>
            <person name="Novakova R."/>
            <person name="Al'Dilaimi A."/>
            <person name="Homerova D."/>
            <person name="Feckova L."/>
            <person name="Rezuchova B."/>
            <person name="Mingyar E."/>
            <person name="Csolleiova D."/>
            <person name="Bekeova C."/>
            <person name="Winkler A."/>
            <person name="Sevcikova B."/>
            <person name="Kalinowski J."/>
            <person name="Kormanec J."/>
            <person name="Ruckert C."/>
        </authorList>
    </citation>
    <scope>NUCLEOTIDE SEQUENCE [LARGE SCALE GENOMIC DNA]</scope>
    <source>
        <strain evidence="2 3">CCM 3239</strain>
    </source>
</reference>
<accession>A0A2K8PB38</accession>
<dbReference type="GO" id="GO:0042450">
    <property type="term" value="P:L-arginine biosynthetic process via ornithine"/>
    <property type="evidence" value="ECO:0007669"/>
    <property type="project" value="TreeGrafter"/>
</dbReference>
<sequence length="324" mass="34620">MTTASAAPRRLLSIDDLTDEDLRSIVTRGAHFAAGRGAAERSLAGWVAGIYFKKTSTRTRTAFSAGALRLGAQIVTYGPDDLQVNTGETVEDTGRVMARMLDVLVARTAGTDEELLGLTGGGRLPVVNAMSAAEHPTQGLTDLTTLQLTFGRVEGLSVLYVGEGNNSAAALALALTRFPGTALELRTPAGYGVEKQILERAKAQAARYGSTVTETHHMEGLPVDVDVVYTTRWQTTGTTKPDADWRERFAPFQVTPALWKHAPKAVFMHDLPAHRGEEVVAEVLDGPASIAFDQAENKMHSAMAVLEWIRHGALADATGGAVRS</sequence>
<dbReference type="Pfam" id="PF00185">
    <property type="entry name" value="OTCace"/>
    <property type="match status" value="1"/>
</dbReference>
<dbReference type="GO" id="GO:0004585">
    <property type="term" value="F:ornithine carbamoyltransferase activity"/>
    <property type="evidence" value="ECO:0007669"/>
    <property type="project" value="UniProtKB-EC"/>
</dbReference>